<comment type="catalytic activity">
    <reaction evidence="1">
        <text>Hydrolysis of DNA containing ring-opened 7-methylguanine residues, releasing 2,6-diamino-4-hydroxy-5-(N-methyl)formamidopyrimidine.</text>
        <dbReference type="EC" id="3.2.2.23"/>
    </reaction>
</comment>
<comment type="caution">
    <text evidence="12">The sequence shown here is derived from an EMBL/GenBank/DDBJ whole genome shotgun (WGS) entry which is preliminary data.</text>
</comment>
<dbReference type="InterPro" id="IPR005819">
    <property type="entry name" value="H1/H5"/>
</dbReference>
<keyword evidence="4" id="KW-0378">Hydrolase</keyword>
<dbReference type="GO" id="GO:0005634">
    <property type="term" value="C:nucleus"/>
    <property type="evidence" value="ECO:0007669"/>
    <property type="project" value="TreeGrafter"/>
</dbReference>
<feature type="domain" description="Formamidopyrimidine-DNA glycosylase catalytic" evidence="11">
    <location>
        <begin position="2"/>
        <end position="137"/>
    </location>
</feature>
<dbReference type="GO" id="GO:0006284">
    <property type="term" value="P:base-excision repair"/>
    <property type="evidence" value="ECO:0007669"/>
    <property type="project" value="InterPro"/>
</dbReference>
<evidence type="ECO:0000256" key="10">
    <source>
        <dbReference type="SAM" id="MobiDB-lite"/>
    </source>
</evidence>
<dbReference type="Pfam" id="PF06831">
    <property type="entry name" value="H2TH"/>
    <property type="match status" value="1"/>
</dbReference>
<keyword evidence="3" id="KW-0227">DNA damage</keyword>
<evidence type="ECO:0000313" key="13">
    <source>
        <dbReference type="Proteomes" id="UP001140453"/>
    </source>
</evidence>
<dbReference type="Gene3D" id="1.10.8.50">
    <property type="match status" value="1"/>
</dbReference>
<evidence type="ECO:0000256" key="1">
    <source>
        <dbReference type="ARBA" id="ARBA00001668"/>
    </source>
</evidence>
<evidence type="ECO:0000256" key="9">
    <source>
        <dbReference type="ARBA" id="ARBA00023295"/>
    </source>
</evidence>
<feature type="region of interest" description="Disordered" evidence="10">
    <location>
        <begin position="302"/>
        <end position="429"/>
    </location>
</feature>
<name>A0A9W8YZP6_9PEZI</name>
<organism evidence="12 13">
    <name type="scientific">Gnomoniopsis smithogilvyi</name>
    <dbReference type="NCBI Taxonomy" id="1191159"/>
    <lineage>
        <taxon>Eukaryota</taxon>
        <taxon>Fungi</taxon>
        <taxon>Dikarya</taxon>
        <taxon>Ascomycota</taxon>
        <taxon>Pezizomycotina</taxon>
        <taxon>Sordariomycetes</taxon>
        <taxon>Sordariomycetidae</taxon>
        <taxon>Diaporthales</taxon>
        <taxon>Gnomoniaceae</taxon>
        <taxon>Gnomoniopsis</taxon>
    </lineage>
</organism>
<dbReference type="PANTHER" id="PTHR22993">
    <property type="entry name" value="FORMAMIDOPYRIMIDINE-DNA GLYCOSYLASE"/>
    <property type="match status" value="1"/>
</dbReference>
<dbReference type="InterPro" id="IPR015886">
    <property type="entry name" value="H2TH_FPG"/>
</dbReference>
<comment type="similarity">
    <text evidence="2">Belongs to the FPG family.</text>
</comment>
<keyword evidence="9" id="KW-0326">Glycosidase</keyword>
<dbReference type="OrthoDB" id="444592at2759"/>
<dbReference type="SUPFAM" id="SSF81624">
    <property type="entry name" value="N-terminal domain of MutM-like DNA repair proteins"/>
    <property type="match status" value="1"/>
</dbReference>
<gene>
    <name evidence="12" type="ORF">N0V93_002895</name>
</gene>
<dbReference type="GO" id="GO:0006334">
    <property type="term" value="P:nucleosome assembly"/>
    <property type="evidence" value="ECO:0007669"/>
    <property type="project" value="InterPro"/>
</dbReference>
<dbReference type="SMART" id="SM00898">
    <property type="entry name" value="Fapy_DNA_glyco"/>
    <property type="match status" value="1"/>
</dbReference>
<evidence type="ECO:0000256" key="6">
    <source>
        <dbReference type="ARBA" id="ARBA00023204"/>
    </source>
</evidence>
<dbReference type="GO" id="GO:0016829">
    <property type="term" value="F:lyase activity"/>
    <property type="evidence" value="ECO:0007669"/>
    <property type="project" value="UniProtKB-KW"/>
</dbReference>
<protein>
    <recommendedName>
        <fullName evidence="11">Formamidopyrimidine-DNA glycosylase catalytic domain-containing protein</fullName>
    </recommendedName>
</protein>
<feature type="compositionally biased region" description="Basic and acidic residues" evidence="10">
    <location>
        <begin position="325"/>
        <end position="336"/>
    </location>
</feature>
<keyword evidence="5" id="KW-0238">DNA-binding</keyword>
<dbReference type="GO" id="GO:0030527">
    <property type="term" value="F:structural constituent of chromatin"/>
    <property type="evidence" value="ECO:0007669"/>
    <property type="project" value="InterPro"/>
</dbReference>
<keyword evidence="7" id="KW-0456">Lyase</keyword>
<feature type="compositionally biased region" description="Basic and acidic residues" evidence="10">
    <location>
        <begin position="381"/>
        <end position="400"/>
    </location>
</feature>
<evidence type="ECO:0000256" key="8">
    <source>
        <dbReference type="ARBA" id="ARBA00023268"/>
    </source>
</evidence>
<feature type="compositionally biased region" description="Basic and acidic residues" evidence="10">
    <location>
        <begin position="345"/>
        <end position="360"/>
    </location>
</feature>
<evidence type="ECO:0000259" key="11">
    <source>
        <dbReference type="PROSITE" id="PS51068"/>
    </source>
</evidence>
<dbReference type="GO" id="GO:0000786">
    <property type="term" value="C:nucleosome"/>
    <property type="evidence" value="ECO:0007669"/>
    <property type="project" value="InterPro"/>
</dbReference>
<dbReference type="PANTHER" id="PTHR22993:SF9">
    <property type="entry name" value="FORMAMIDOPYRIMIDINE-DNA GLYCOSYLASE"/>
    <property type="match status" value="1"/>
</dbReference>
<dbReference type="GO" id="GO:0003684">
    <property type="term" value="F:damaged DNA binding"/>
    <property type="evidence" value="ECO:0007669"/>
    <property type="project" value="InterPro"/>
</dbReference>
<evidence type="ECO:0000256" key="2">
    <source>
        <dbReference type="ARBA" id="ARBA00009409"/>
    </source>
</evidence>
<keyword evidence="8" id="KW-0511">Multifunctional enzyme</keyword>
<dbReference type="InterPro" id="IPR012319">
    <property type="entry name" value="FPG_cat"/>
</dbReference>
<dbReference type="Pfam" id="PF01149">
    <property type="entry name" value="Fapy_DNA_glyco"/>
    <property type="match status" value="1"/>
</dbReference>
<evidence type="ECO:0000313" key="12">
    <source>
        <dbReference type="EMBL" id="KAJ4393680.1"/>
    </source>
</evidence>
<dbReference type="PROSITE" id="PS51068">
    <property type="entry name" value="FPG_CAT"/>
    <property type="match status" value="1"/>
</dbReference>
<dbReference type="InterPro" id="IPR010979">
    <property type="entry name" value="Ribosomal_uS13-like_H2TH"/>
</dbReference>
<evidence type="ECO:0000256" key="5">
    <source>
        <dbReference type="ARBA" id="ARBA00023125"/>
    </source>
</evidence>
<dbReference type="CDD" id="cd08972">
    <property type="entry name" value="PF_Nei_N"/>
    <property type="match status" value="1"/>
</dbReference>
<dbReference type="Proteomes" id="UP001140453">
    <property type="component" value="Unassembled WGS sequence"/>
</dbReference>
<dbReference type="SMART" id="SM01232">
    <property type="entry name" value="H2TH"/>
    <property type="match status" value="1"/>
</dbReference>
<dbReference type="AlphaFoldDB" id="A0A9W8YZP6"/>
<dbReference type="Gene3D" id="3.20.190.10">
    <property type="entry name" value="MutM-like, N-terminal"/>
    <property type="match status" value="1"/>
</dbReference>
<keyword evidence="6" id="KW-0234">DNA repair</keyword>
<proteinExistence type="inferred from homology"/>
<reference evidence="12" key="1">
    <citation type="submission" date="2022-10" db="EMBL/GenBank/DDBJ databases">
        <title>Tapping the CABI collections for fungal endophytes: first genome assemblies for Collariella, Neodidymelliopsis, Ascochyta clinopodiicola, Didymella pomorum, Didymosphaeria variabile, Neocosmospora piperis and Neocucurbitaria cava.</title>
        <authorList>
            <person name="Hill R."/>
        </authorList>
    </citation>
    <scope>NUCLEOTIDE SEQUENCE</scope>
    <source>
        <strain evidence="12">IMI 355082</strain>
    </source>
</reference>
<accession>A0A9W8YZP6</accession>
<dbReference type="PRINTS" id="PR00624">
    <property type="entry name" value="HISTONEH5"/>
</dbReference>
<keyword evidence="13" id="KW-1185">Reference proteome</keyword>
<dbReference type="EMBL" id="JAPEVB010000002">
    <property type="protein sequence ID" value="KAJ4393680.1"/>
    <property type="molecule type" value="Genomic_DNA"/>
</dbReference>
<dbReference type="InterPro" id="IPR035937">
    <property type="entry name" value="FPG_N"/>
</dbReference>
<dbReference type="SUPFAM" id="SSF46946">
    <property type="entry name" value="S13-like H2TH domain"/>
    <property type="match status" value="1"/>
</dbReference>
<evidence type="ECO:0000256" key="4">
    <source>
        <dbReference type="ARBA" id="ARBA00022801"/>
    </source>
</evidence>
<dbReference type="GO" id="GO:0008270">
    <property type="term" value="F:zinc ion binding"/>
    <property type="evidence" value="ECO:0007669"/>
    <property type="project" value="InterPro"/>
</dbReference>
<sequence>MPEIAEVARLVHFLRLHLVGKKIGKVQAPDDANIFGKVGCSGPAFEKALQGRKVLEAGSQGKYFWLRLSDPGSHPVMHLGMTGWIHIHNDRSGYTNYYKKTNAEDQAAWPPRFWKFQLETEGSSPVRIAFTDSRRFGRIRLVDCPGAEIRQNSPLVENGPDPVVDKEIFTKDYLRTIMRKRHVPVKALILDQAVISGVGNWVADESLYHAKLHPEQYCNEFSDEEVKRLHESIRYVCQTACDLLADSDKFPSHWMFDHRWGKGKGASTLPNGDKLAWITVGGRTSCYVPAVQKKTGHVVPGIKEEVVEDDDSANKPNKGKGKRGQAREAEENEAKPKKGRVRRHSAQEDRAADATADAKPKKGKARKSAVPETKGEEEDLEPPRKKTKVKPEVAKEEKASKAKPAKKTRGADTAVAPGRRRSTRLSNGA</sequence>
<evidence type="ECO:0000256" key="7">
    <source>
        <dbReference type="ARBA" id="ARBA00023239"/>
    </source>
</evidence>
<dbReference type="GO" id="GO:0008534">
    <property type="term" value="F:oxidized purine nucleobase lesion DNA N-glycosylase activity"/>
    <property type="evidence" value="ECO:0007669"/>
    <property type="project" value="UniProtKB-EC"/>
</dbReference>
<evidence type="ECO:0000256" key="3">
    <source>
        <dbReference type="ARBA" id="ARBA00022763"/>
    </source>
</evidence>
<dbReference type="FunFam" id="1.10.8.50:FF:000009">
    <property type="entry name" value="Formamidopyrimidine-DNA glycosylase"/>
    <property type="match status" value="1"/>
</dbReference>
<dbReference type="GO" id="GO:0003906">
    <property type="term" value="F:DNA-(apurinic or apyrimidinic site) endonuclease activity"/>
    <property type="evidence" value="ECO:0007669"/>
    <property type="project" value="InterPro"/>
</dbReference>